<reference evidence="2" key="2">
    <citation type="submission" date="2020-09" db="EMBL/GenBank/DDBJ databases">
        <authorList>
            <person name="Sun Q."/>
            <person name="Ohkuma M."/>
        </authorList>
    </citation>
    <scope>NUCLEOTIDE SEQUENCE</scope>
    <source>
        <strain evidence="2">JCM 3276</strain>
    </source>
</reference>
<dbReference type="PANTHER" id="PTHR42912">
    <property type="entry name" value="METHYLTRANSFERASE"/>
    <property type="match status" value="1"/>
</dbReference>
<keyword evidence="3" id="KW-1185">Reference proteome</keyword>
<dbReference type="CDD" id="cd02440">
    <property type="entry name" value="AdoMet_MTases"/>
    <property type="match status" value="1"/>
</dbReference>
<comment type="caution">
    <text evidence="2">The sequence shown here is derived from an EMBL/GenBank/DDBJ whole genome shotgun (WGS) entry which is preliminary data.</text>
</comment>
<dbReference type="Proteomes" id="UP000660680">
    <property type="component" value="Unassembled WGS sequence"/>
</dbReference>
<name>A0A918G2J3_9PSEU</name>
<evidence type="ECO:0000313" key="2">
    <source>
        <dbReference type="EMBL" id="GGS14475.1"/>
    </source>
</evidence>
<protein>
    <recommendedName>
        <fullName evidence="1">Methyltransferase type 11 domain-containing protein</fullName>
    </recommendedName>
</protein>
<dbReference type="InterPro" id="IPR013216">
    <property type="entry name" value="Methyltransf_11"/>
</dbReference>
<proteinExistence type="predicted"/>
<gene>
    <name evidence="2" type="ORF">GCM10010171_02950</name>
</gene>
<organism evidence="2 3">
    <name type="scientific">Actinokineospora fastidiosa</name>
    <dbReference type="NCBI Taxonomy" id="1816"/>
    <lineage>
        <taxon>Bacteria</taxon>
        <taxon>Bacillati</taxon>
        <taxon>Actinomycetota</taxon>
        <taxon>Actinomycetes</taxon>
        <taxon>Pseudonocardiales</taxon>
        <taxon>Pseudonocardiaceae</taxon>
        <taxon>Actinokineospora</taxon>
    </lineage>
</organism>
<dbReference type="AlphaFoldDB" id="A0A918G2J3"/>
<dbReference type="Pfam" id="PF08241">
    <property type="entry name" value="Methyltransf_11"/>
    <property type="match status" value="1"/>
</dbReference>
<dbReference type="GO" id="GO:0008757">
    <property type="term" value="F:S-adenosylmethionine-dependent methyltransferase activity"/>
    <property type="evidence" value="ECO:0007669"/>
    <property type="project" value="InterPro"/>
</dbReference>
<reference evidence="2" key="1">
    <citation type="journal article" date="2014" name="Int. J. Syst. Evol. Microbiol.">
        <title>Complete genome sequence of Corynebacterium casei LMG S-19264T (=DSM 44701T), isolated from a smear-ripened cheese.</title>
        <authorList>
            <consortium name="US DOE Joint Genome Institute (JGI-PGF)"/>
            <person name="Walter F."/>
            <person name="Albersmeier A."/>
            <person name="Kalinowski J."/>
            <person name="Ruckert C."/>
        </authorList>
    </citation>
    <scope>NUCLEOTIDE SEQUENCE</scope>
    <source>
        <strain evidence="2">JCM 3276</strain>
    </source>
</reference>
<dbReference type="InterPro" id="IPR050508">
    <property type="entry name" value="Methyltransf_Superfamily"/>
</dbReference>
<accession>A0A918G2J3</accession>
<dbReference type="EMBL" id="BMRB01000001">
    <property type="protein sequence ID" value="GGS14475.1"/>
    <property type="molecule type" value="Genomic_DNA"/>
</dbReference>
<dbReference type="Gene3D" id="3.40.50.150">
    <property type="entry name" value="Vaccinia Virus protein VP39"/>
    <property type="match status" value="1"/>
</dbReference>
<feature type="domain" description="Methyltransferase type 11" evidence="1">
    <location>
        <begin position="99"/>
        <end position="190"/>
    </location>
</feature>
<sequence>MVIYEHPLAYLLGLEGTALMRAFIGEHDRDFVEARIAEVRRLLDDRSLAEAGVEVERISTVDGYRLWSATYDQPGNGAFDLDEPVVKEILDGLPAGDALDAACGTGRYARLLVERGHRVVGVDSSPEMLDKARERVPGAEFLVGDLRELPVGDASRDLVVSGLALAHAPDLGPVFAEFARVLRPGGNVVIADMHPDAIARGSIPSLRGPDGQPARLATYRHSVGAYLRAALAVGLRPLRCEEVVVPASERAKASELGPWEVWPWCLADLVPEAARAANAGAGALLIWHFRA</sequence>
<dbReference type="PANTHER" id="PTHR42912:SF93">
    <property type="entry name" value="N6-ADENOSINE-METHYLTRANSFERASE TMT1A"/>
    <property type="match status" value="1"/>
</dbReference>
<dbReference type="SUPFAM" id="SSF53335">
    <property type="entry name" value="S-adenosyl-L-methionine-dependent methyltransferases"/>
    <property type="match status" value="1"/>
</dbReference>
<evidence type="ECO:0000259" key="1">
    <source>
        <dbReference type="Pfam" id="PF08241"/>
    </source>
</evidence>
<evidence type="ECO:0000313" key="3">
    <source>
        <dbReference type="Proteomes" id="UP000660680"/>
    </source>
</evidence>
<dbReference type="InterPro" id="IPR029063">
    <property type="entry name" value="SAM-dependent_MTases_sf"/>
</dbReference>